<name>A0ABC9N7B2_BACUC</name>
<protein>
    <submittedName>
        <fullName evidence="1">Uncharacterized protein</fullName>
    </submittedName>
</protein>
<organism evidence="1 2">
    <name type="scientific">Bacteroides uniformis (strain ATCC 8492 / DSM 6597 / CCUG 4942 / CIP 103695 / JCM 5828 / KCTC 5204 / NCTC 13054 / VPI 0061)</name>
    <dbReference type="NCBI Taxonomy" id="411479"/>
    <lineage>
        <taxon>Bacteria</taxon>
        <taxon>Pseudomonadati</taxon>
        <taxon>Bacteroidota</taxon>
        <taxon>Bacteroidia</taxon>
        <taxon>Bacteroidales</taxon>
        <taxon>Bacteroidaceae</taxon>
        <taxon>Bacteroides</taxon>
    </lineage>
</organism>
<dbReference type="EMBL" id="AAYH02000048">
    <property type="protein sequence ID" value="EDO52540.1"/>
    <property type="molecule type" value="Genomic_DNA"/>
</dbReference>
<proteinExistence type="predicted"/>
<sequence length="67" mass="7647">MGFFLSWEDEYRDLFLSAKETMFFSCLLVGKVLPSHWQGFATALAKLCHRHGKSLPRARQVVGKISC</sequence>
<accession>A0ABC9N7B2</accession>
<keyword evidence="2" id="KW-1185">Reference proteome</keyword>
<reference evidence="1" key="2">
    <citation type="submission" date="2013-11" db="EMBL/GenBank/DDBJ databases">
        <title>Draft genome sequence of Bacteroides uniformis (ATCC 8492).</title>
        <authorList>
            <person name="Sudarsanam P."/>
            <person name="Ley R."/>
            <person name="Guruge J."/>
            <person name="Turnbaugh P.J."/>
            <person name="Mahowald M."/>
            <person name="Liep D."/>
            <person name="Gordon J."/>
        </authorList>
    </citation>
    <scope>NUCLEOTIDE SEQUENCE</scope>
    <source>
        <strain evidence="1">ATCC 8492</strain>
    </source>
</reference>
<evidence type="ECO:0000313" key="1">
    <source>
        <dbReference type="EMBL" id="EDO52540.1"/>
    </source>
</evidence>
<comment type="caution">
    <text evidence="1">The sequence shown here is derived from an EMBL/GenBank/DDBJ whole genome shotgun (WGS) entry which is preliminary data.</text>
</comment>
<dbReference type="AlphaFoldDB" id="A0ABC9N7B2"/>
<gene>
    <name evidence="1" type="ORF">BACUNI_04157</name>
</gene>
<reference evidence="1" key="1">
    <citation type="submission" date="2007-06" db="EMBL/GenBank/DDBJ databases">
        <authorList>
            <person name="Fulton L."/>
            <person name="Clifton S."/>
            <person name="Fulton B."/>
            <person name="Xu J."/>
            <person name="Minx P."/>
            <person name="Pepin K.H."/>
            <person name="Johnson M."/>
            <person name="Thiruvilangam P."/>
            <person name="Bhonagiri V."/>
            <person name="Nash W.E."/>
            <person name="Mardis E.R."/>
            <person name="Wilson R.K."/>
        </authorList>
    </citation>
    <scope>NUCLEOTIDE SEQUENCE [LARGE SCALE GENOMIC DNA]</scope>
    <source>
        <strain evidence="1">ATCC 8492</strain>
    </source>
</reference>
<evidence type="ECO:0000313" key="2">
    <source>
        <dbReference type="Proteomes" id="UP000004110"/>
    </source>
</evidence>
<dbReference type="Proteomes" id="UP000004110">
    <property type="component" value="Unassembled WGS sequence"/>
</dbReference>